<dbReference type="RefSeq" id="WP_188550496.1">
    <property type="nucleotide sequence ID" value="NZ_BMFY01000006.1"/>
</dbReference>
<proteinExistence type="predicted"/>
<evidence type="ECO:0000313" key="2">
    <source>
        <dbReference type="Proteomes" id="UP000616114"/>
    </source>
</evidence>
<gene>
    <name evidence="1" type="ORF">GCM10011333_17050</name>
</gene>
<comment type="caution">
    <text evidence="1">The sequence shown here is derived from an EMBL/GenBank/DDBJ whole genome shotgun (WGS) entry which is preliminary data.</text>
</comment>
<dbReference type="EMBL" id="BMFY01000006">
    <property type="protein sequence ID" value="GGA14685.1"/>
    <property type="molecule type" value="Genomic_DNA"/>
</dbReference>
<dbReference type="Proteomes" id="UP000616114">
    <property type="component" value="Unassembled WGS sequence"/>
</dbReference>
<protein>
    <submittedName>
        <fullName evidence="1">Uncharacterized protein</fullName>
    </submittedName>
</protein>
<dbReference type="AlphaFoldDB" id="A0A8J2TY73"/>
<dbReference type="InterPro" id="IPR027580">
    <property type="entry name" value="EXLDI"/>
</dbReference>
<evidence type="ECO:0000313" key="1">
    <source>
        <dbReference type="EMBL" id="GGA14685.1"/>
    </source>
</evidence>
<reference evidence="1" key="2">
    <citation type="submission" date="2020-09" db="EMBL/GenBank/DDBJ databases">
        <authorList>
            <person name="Sun Q."/>
            <person name="Zhou Y."/>
        </authorList>
    </citation>
    <scope>NUCLEOTIDE SEQUENCE</scope>
    <source>
        <strain evidence="1">CGMCC 1.12785</strain>
    </source>
</reference>
<reference evidence="1" key="1">
    <citation type="journal article" date="2014" name="Int. J. Syst. Evol. Microbiol.">
        <title>Complete genome sequence of Corynebacterium casei LMG S-19264T (=DSM 44701T), isolated from a smear-ripened cheese.</title>
        <authorList>
            <consortium name="US DOE Joint Genome Institute (JGI-PGF)"/>
            <person name="Walter F."/>
            <person name="Albersmeier A."/>
            <person name="Kalinowski J."/>
            <person name="Ruckert C."/>
        </authorList>
    </citation>
    <scope>NUCLEOTIDE SEQUENCE</scope>
    <source>
        <strain evidence="1">CGMCC 1.12785</strain>
    </source>
</reference>
<name>A0A8J2TY73_9MICO</name>
<keyword evidence="2" id="KW-1185">Reference proteome</keyword>
<sequence>MANKTIYVSDSDRELFDRAAELGGGLSPAISEALADWVAKKEAEADEFSTVSVQVSSEGVSKEKRFQGKFLTKVTAKSDGHHYVYTVYTTKKGQYAVHIAPASGFAGITAELQHLVGESGEWLQSVSRGAQGLKDKAAEKNPFEGFALPFSGPQTSSLRVFATPDSLVGELPDDVRKAIIDAEKQPLVEELDI</sequence>
<organism evidence="1 2">
    <name type="scientific">Sediminivirga luteola</name>
    <dbReference type="NCBI Taxonomy" id="1774748"/>
    <lineage>
        <taxon>Bacteria</taxon>
        <taxon>Bacillati</taxon>
        <taxon>Actinomycetota</taxon>
        <taxon>Actinomycetes</taxon>
        <taxon>Micrococcales</taxon>
        <taxon>Brevibacteriaceae</taxon>
        <taxon>Sediminivirga</taxon>
    </lineage>
</organism>
<accession>A0A8J2TY73</accession>
<dbReference type="NCBIfam" id="TIGR04342">
    <property type="entry name" value="EXLDI"/>
    <property type="match status" value="1"/>
</dbReference>